<dbReference type="OrthoDB" id="9034750at2"/>
<organism evidence="1 2">
    <name type="scientific">Paraburkholderia guartelaensis</name>
    <dbReference type="NCBI Taxonomy" id="2546446"/>
    <lineage>
        <taxon>Bacteria</taxon>
        <taxon>Pseudomonadati</taxon>
        <taxon>Pseudomonadota</taxon>
        <taxon>Betaproteobacteria</taxon>
        <taxon>Burkholderiales</taxon>
        <taxon>Burkholderiaceae</taxon>
        <taxon>Paraburkholderia</taxon>
    </lineage>
</organism>
<dbReference type="EMBL" id="SMOD01000024">
    <property type="protein sequence ID" value="TDG04950.1"/>
    <property type="molecule type" value="Genomic_DNA"/>
</dbReference>
<sequence length="80" mass="8890">MFDVPLLHIEDDVLFSYQIGGRVHQIQVTAQCLSAIFRSDGSQEGNEISVRENAEQILRVASDKVMRGALSPVRVNATDF</sequence>
<gene>
    <name evidence="1" type="ORF">E1N52_27685</name>
</gene>
<protein>
    <recommendedName>
        <fullName evidence="3">DUF1488 family protein</fullName>
    </recommendedName>
</protein>
<evidence type="ECO:0008006" key="3">
    <source>
        <dbReference type="Google" id="ProtNLM"/>
    </source>
</evidence>
<reference evidence="1 2" key="1">
    <citation type="submission" date="2019-03" db="EMBL/GenBank/DDBJ databases">
        <title>Paraburkholderia sp. isolated from native Mimosa gymnas in Guartela State Park, Brazil.</title>
        <authorList>
            <person name="Paulitsch F."/>
            <person name="Hungria M."/>
            <person name="Delamuta J.R.M."/>
            <person name="Ribeiro R.A."/>
            <person name="Dall'Agnol R."/>
            <person name="Silva J.S.B."/>
        </authorList>
    </citation>
    <scope>NUCLEOTIDE SEQUENCE [LARGE SCALE GENOMIC DNA]</scope>
    <source>
        <strain evidence="1 2">CNPSo 3008</strain>
    </source>
</reference>
<dbReference type="RefSeq" id="WP_133185975.1">
    <property type="nucleotide sequence ID" value="NZ_SMOD01000024.1"/>
</dbReference>
<evidence type="ECO:0000313" key="1">
    <source>
        <dbReference type="EMBL" id="TDG04950.1"/>
    </source>
</evidence>
<dbReference type="AlphaFoldDB" id="A0A4R5L9S2"/>
<dbReference type="Proteomes" id="UP000295606">
    <property type="component" value="Unassembled WGS sequence"/>
</dbReference>
<name>A0A4R5L9S2_9BURK</name>
<accession>A0A4R5L9S2</accession>
<evidence type="ECO:0000313" key="2">
    <source>
        <dbReference type="Proteomes" id="UP000295606"/>
    </source>
</evidence>
<comment type="caution">
    <text evidence="1">The sequence shown here is derived from an EMBL/GenBank/DDBJ whole genome shotgun (WGS) entry which is preliminary data.</text>
</comment>
<proteinExistence type="predicted"/>